<accession>A0A8T1QL70</accession>
<dbReference type="OrthoDB" id="539709at2759"/>
<dbReference type="PANTHER" id="PTHR34116">
    <property type="entry name" value="PLASMINOGEN ACTIVATOR INHIBITOR"/>
    <property type="match status" value="1"/>
</dbReference>
<protein>
    <submittedName>
        <fullName evidence="2">Uncharacterized protein</fullName>
    </submittedName>
</protein>
<feature type="transmembrane region" description="Helical" evidence="1">
    <location>
        <begin position="20"/>
        <end position="41"/>
    </location>
</feature>
<keyword evidence="4" id="KW-1185">Reference proteome</keyword>
<reference evidence="2" key="1">
    <citation type="submission" date="2020-12" db="EMBL/GenBank/DDBJ databases">
        <title>WGS assembly of Carya illinoinensis cv. Pawnee.</title>
        <authorList>
            <person name="Platts A."/>
            <person name="Shu S."/>
            <person name="Wright S."/>
            <person name="Barry K."/>
            <person name="Edger P."/>
            <person name="Pires J.C."/>
            <person name="Schmutz J."/>
        </authorList>
    </citation>
    <scope>NUCLEOTIDE SEQUENCE</scope>
    <source>
        <tissue evidence="2">Leaf</tissue>
    </source>
</reference>
<name>A0A8T1QL70_CARIL</name>
<organism evidence="2 4">
    <name type="scientific">Carya illinoinensis</name>
    <name type="common">Pecan</name>
    <dbReference type="NCBI Taxonomy" id="32201"/>
    <lineage>
        <taxon>Eukaryota</taxon>
        <taxon>Viridiplantae</taxon>
        <taxon>Streptophyta</taxon>
        <taxon>Embryophyta</taxon>
        <taxon>Tracheophyta</taxon>
        <taxon>Spermatophyta</taxon>
        <taxon>Magnoliopsida</taxon>
        <taxon>eudicotyledons</taxon>
        <taxon>Gunneridae</taxon>
        <taxon>Pentapetalae</taxon>
        <taxon>rosids</taxon>
        <taxon>fabids</taxon>
        <taxon>Fagales</taxon>
        <taxon>Juglandaceae</taxon>
        <taxon>Carya</taxon>
    </lineage>
</organism>
<comment type="caution">
    <text evidence="2">The sequence shown here is derived from an EMBL/GenBank/DDBJ whole genome shotgun (WGS) entry which is preliminary data.</text>
</comment>
<dbReference type="Proteomes" id="UP000811246">
    <property type="component" value="Chromosome 5"/>
</dbReference>
<feature type="transmembrane region" description="Helical" evidence="1">
    <location>
        <begin position="232"/>
        <end position="256"/>
    </location>
</feature>
<dbReference type="PANTHER" id="PTHR34116:SF9">
    <property type="entry name" value="OS08G0346600 PROTEIN"/>
    <property type="match status" value="1"/>
</dbReference>
<gene>
    <name evidence="2" type="ORF">CIPAW_05G202500</name>
    <name evidence="3" type="ORF">I3842_05G197600</name>
</gene>
<proteinExistence type="predicted"/>
<keyword evidence="1" id="KW-0472">Membrane</keyword>
<evidence type="ECO:0000256" key="1">
    <source>
        <dbReference type="SAM" id="Phobius"/>
    </source>
</evidence>
<dbReference type="EMBL" id="CM031829">
    <property type="protein sequence ID" value="KAG6714309.1"/>
    <property type="molecule type" value="Genomic_DNA"/>
</dbReference>
<evidence type="ECO:0000313" key="3">
    <source>
        <dbReference type="EMBL" id="KAG6714309.1"/>
    </source>
</evidence>
<dbReference type="AlphaFoldDB" id="A0A8T1QL70"/>
<feature type="transmembrane region" description="Helical" evidence="1">
    <location>
        <begin position="62"/>
        <end position="81"/>
    </location>
</feature>
<feature type="transmembrane region" description="Helical" evidence="1">
    <location>
        <begin position="138"/>
        <end position="162"/>
    </location>
</feature>
<dbReference type="Proteomes" id="UP000811609">
    <property type="component" value="Chromosome 5"/>
</dbReference>
<sequence length="324" mass="36688">MFLFPSLLPDLVDSTFDYTIVSFITALLLLSLLSLCFIFYLRFKSRTLHHLQNFNSLWSVRCILVLFIIFWALSELFRIPFFHRRFLFYLFHYPTPSKQANLCKIQLVLSLGLFEPAFLITLLFLVNVSIKKKTPYNIWAIPFVLVTCLPMLTLQIICVFFAPLETKLPAIFTQSSVFSNHGFDDRTQVLCAYPLLSTVVFGAFGIGYSLCFLFSCWKVVSLVINKGLRIRIYGLAWTVLVALQVQIVGLVLSVFWRPDEEAYVAVALLVFIGTFLCAAVGEGILVIKPIADSLAAGGDCFRWSPVGQSRREGGDQNSMEEVLV</sequence>
<evidence type="ECO:0000313" key="2">
    <source>
        <dbReference type="EMBL" id="KAG6655246.1"/>
    </source>
</evidence>
<evidence type="ECO:0000313" key="4">
    <source>
        <dbReference type="Proteomes" id="UP000811609"/>
    </source>
</evidence>
<feature type="transmembrane region" description="Helical" evidence="1">
    <location>
        <begin position="105"/>
        <end position="126"/>
    </location>
</feature>
<feature type="transmembrane region" description="Helical" evidence="1">
    <location>
        <begin position="262"/>
        <end position="287"/>
    </location>
</feature>
<reference evidence="3" key="2">
    <citation type="submission" date="2021-01" db="EMBL/GenBank/DDBJ databases">
        <authorList>
            <person name="Lovell J.T."/>
            <person name="Bentley N."/>
            <person name="Bhattarai G."/>
            <person name="Jenkins J.W."/>
            <person name="Sreedasyam A."/>
            <person name="Alarcon Y."/>
            <person name="Bock C."/>
            <person name="Boston L."/>
            <person name="Carlson J."/>
            <person name="Cervantes K."/>
            <person name="Clermont K."/>
            <person name="Krom N."/>
            <person name="Kubenka K."/>
            <person name="Mamidi S."/>
            <person name="Mattison C."/>
            <person name="Monteros M."/>
            <person name="Pisani C."/>
            <person name="Plott C."/>
            <person name="Rajasekar S."/>
            <person name="Rhein H.S."/>
            <person name="Rohla C."/>
            <person name="Song M."/>
            <person name="Hilaire R.S."/>
            <person name="Shu S."/>
            <person name="Wells L."/>
            <person name="Wang X."/>
            <person name="Webber J."/>
            <person name="Heerema R.J."/>
            <person name="Klein P."/>
            <person name="Conner P."/>
            <person name="Grauke L."/>
            <person name="Grimwood J."/>
            <person name="Schmutz J."/>
            <person name="Randall J.J."/>
        </authorList>
    </citation>
    <scope>NUCLEOTIDE SEQUENCE</scope>
    <source>
        <tissue evidence="3">Leaf</tissue>
    </source>
</reference>
<dbReference type="EMBL" id="CM031813">
    <property type="protein sequence ID" value="KAG6655246.1"/>
    <property type="molecule type" value="Genomic_DNA"/>
</dbReference>
<keyword evidence="1" id="KW-1133">Transmembrane helix</keyword>
<feature type="transmembrane region" description="Helical" evidence="1">
    <location>
        <begin position="195"/>
        <end position="220"/>
    </location>
</feature>
<keyword evidence="1" id="KW-0812">Transmembrane</keyword>